<feature type="transmembrane region" description="Helical" evidence="8">
    <location>
        <begin position="233"/>
        <end position="251"/>
    </location>
</feature>
<proteinExistence type="inferred from homology"/>
<feature type="transmembrane region" description="Helical" evidence="8">
    <location>
        <begin position="105"/>
        <end position="123"/>
    </location>
</feature>
<evidence type="ECO:0000313" key="9">
    <source>
        <dbReference type="EMBL" id="MYR35228.1"/>
    </source>
</evidence>
<protein>
    <recommendedName>
        <fullName evidence="8">Probable membrane transporter protein</fullName>
    </recommendedName>
</protein>
<feature type="transmembrane region" description="Helical" evidence="8">
    <location>
        <begin position="45"/>
        <end position="66"/>
    </location>
</feature>
<dbReference type="EMBL" id="WWHY01000001">
    <property type="protein sequence ID" value="MYR35228.1"/>
    <property type="molecule type" value="Genomic_DNA"/>
</dbReference>
<dbReference type="InterPro" id="IPR002781">
    <property type="entry name" value="TM_pro_TauE-like"/>
</dbReference>
<evidence type="ECO:0000256" key="6">
    <source>
        <dbReference type="ARBA" id="ARBA00022989"/>
    </source>
</evidence>
<keyword evidence="4 8" id="KW-1003">Cell membrane</keyword>
<evidence type="ECO:0000313" key="10">
    <source>
        <dbReference type="Proteomes" id="UP000467124"/>
    </source>
</evidence>
<comment type="caution">
    <text evidence="9">The sequence shown here is derived from an EMBL/GenBank/DDBJ whole genome shotgun (WGS) entry which is preliminary data.</text>
</comment>
<reference evidence="9 10" key="1">
    <citation type="journal article" date="2019" name="Nat. Commun.">
        <title>The antimicrobial potential of Streptomyces from insect microbiomes.</title>
        <authorList>
            <person name="Chevrette M.G."/>
            <person name="Carlson C.M."/>
            <person name="Ortega H.E."/>
            <person name="Thomas C."/>
            <person name="Ananiev G.E."/>
            <person name="Barns K.J."/>
            <person name="Book A.J."/>
            <person name="Cagnazzo J."/>
            <person name="Carlos C."/>
            <person name="Flanigan W."/>
            <person name="Grubbs K.J."/>
            <person name="Horn H.A."/>
            <person name="Hoffmann F.M."/>
            <person name="Klassen J.L."/>
            <person name="Knack J.J."/>
            <person name="Lewin G.R."/>
            <person name="McDonald B.R."/>
            <person name="Muller L."/>
            <person name="Melo W.G.P."/>
            <person name="Pinto-Tomas A.A."/>
            <person name="Schmitz A."/>
            <person name="Wendt-Pienkowski E."/>
            <person name="Wildman S."/>
            <person name="Zhao M."/>
            <person name="Zhang F."/>
            <person name="Bugni T.S."/>
            <person name="Andes D.R."/>
            <person name="Pupo M.T."/>
            <person name="Currie C.R."/>
        </authorList>
    </citation>
    <scope>NUCLEOTIDE SEQUENCE [LARGE SCALE GENOMIC DNA]</scope>
    <source>
        <strain evidence="9 10">SID5840</strain>
    </source>
</reference>
<keyword evidence="6 8" id="KW-1133">Transmembrane helix</keyword>
<dbReference type="InterPro" id="IPR052017">
    <property type="entry name" value="TSUP"/>
</dbReference>
<evidence type="ECO:0000256" key="3">
    <source>
        <dbReference type="ARBA" id="ARBA00022448"/>
    </source>
</evidence>
<name>A0A7K2IZ24_9ACTN</name>
<evidence type="ECO:0000256" key="7">
    <source>
        <dbReference type="ARBA" id="ARBA00023136"/>
    </source>
</evidence>
<accession>A0A7K2IZ24</accession>
<dbReference type="Proteomes" id="UP000467124">
    <property type="component" value="Unassembled WGS sequence"/>
</dbReference>
<dbReference type="PANTHER" id="PTHR30269">
    <property type="entry name" value="TRANSMEMBRANE PROTEIN YFCA"/>
    <property type="match status" value="1"/>
</dbReference>
<comment type="subcellular location">
    <subcellularLocation>
        <location evidence="1 8">Cell membrane</location>
        <topology evidence="1 8">Multi-pass membrane protein</topology>
    </subcellularLocation>
</comment>
<dbReference type="PANTHER" id="PTHR30269:SF0">
    <property type="entry name" value="MEMBRANE TRANSPORTER PROTEIN YFCA-RELATED"/>
    <property type="match status" value="1"/>
</dbReference>
<organism evidence="9 10">
    <name type="scientific">Nocardiopsis alba</name>
    <dbReference type="NCBI Taxonomy" id="53437"/>
    <lineage>
        <taxon>Bacteria</taxon>
        <taxon>Bacillati</taxon>
        <taxon>Actinomycetota</taxon>
        <taxon>Actinomycetes</taxon>
        <taxon>Streptosporangiales</taxon>
        <taxon>Nocardiopsidaceae</taxon>
        <taxon>Nocardiopsis</taxon>
    </lineage>
</organism>
<keyword evidence="3" id="KW-0813">Transport</keyword>
<keyword evidence="5 8" id="KW-0812">Transmembrane</keyword>
<keyword evidence="7 8" id="KW-0472">Membrane</keyword>
<dbReference type="GO" id="GO:0005886">
    <property type="term" value="C:plasma membrane"/>
    <property type="evidence" value="ECO:0007669"/>
    <property type="project" value="UniProtKB-SubCell"/>
</dbReference>
<dbReference type="AlphaFoldDB" id="A0A7K2IZ24"/>
<evidence type="ECO:0000256" key="5">
    <source>
        <dbReference type="ARBA" id="ARBA00022692"/>
    </source>
</evidence>
<comment type="similarity">
    <text evidence="2 8">Belongs to the 4-toluene sulfonate uptake permease (TSUP) (TC 2.A.102) family.</text>
</comment>
<evidence type="ECO:0000256" key="1">
    <source>
        <dbReference type="ARBA" id="ARBA00004651"/>
    </source>
</evidence>
<gene>
    <name evidence="9" type="ORF">GTW20_23935</name>
</gene>
<evidence type="ECO:0000256" key="8">
    <source>
        <dbReference type="RuleBase" id="RU363041"/>
    </source>
</evidence>
<sequence>MAPEILGLLLTAAVAAGWVDAVVGGGGLLLLPALMVAAPTTPLATLLGTNKLGAVFGTASAAIAYARKVRVDRSVVLPTAGLALLGSGLGAALATALTADVLKPIIMVVLAGVALMVVLRPSMGASPDPRPRSRNRLLATLALAGVAISFYDGVVGPGTGVFLIIAFTAVLGMDFLQASASAKIVNVCTNLGALTVFAFGGHVDWLLGLGLAVCTTLGAQIGARMALRRGAGFIRAVLLVVVLALLVRMGWDVFA</sequence>
<dbReference type="RefSeq" id="WP_017534796.1">
    <property type="nucleotide sequence ID" value="NZ_JBEYGQ010000029.1"/>
</dbReference>
<evidence type="ECO:0000256" key="4">
    <source>
        <dbReference type="ARBA" id="ARBA00022475"/>
    </source>
</evidence>
<feature type="transmembrane region" description="Helical" evidence="8">
    <location>
        <begin position="135"/>
        <end position="151"/>
    </location>
</feature>
<dbReference type="Pfam" id="PF01925">
    <property type="entry name" value="TauE"/>
    <property type="match status" value="1"/>
</dbReference>
<feature type="transmembrane region" description="Helical" evidence="8">
    <location>
        <begin position="75"/>
        <end position="99"/>
    </location>
</feature>
<evidence type="ECO:0000256" key="2">
    <source>
        <dbReference type="ARBA" id="ARBA00009142"/>
    </source>
</evidence>